<dbReference type="AlphaFoldDB" id="A0A532UVV6"/>
<dbReference type="PANTHER" id="PTHR12835:SF5">
    <property type="entry name" value="BIOTIN--PROTEIN LIGASE"/>
    <property type="match status" value="1"/>
</dbReference>
<dbReference type="GO" id="GO:0004077">
    <property type="term" value="F:biotin--[biotin carboxyl-carrier protein] ligase activity"/>
    <property type="evidence" value="ECO:0007669"/>
    <property type="project" value="InterPro"/>
</dbReference>
<accession>A0A532UVV6</accession>
<dbReference type="PANTHER" id="PTHR12835">
    <property type="entry name" value="BIOTIN PROTEIN LIGASE"/>
    <property type="match status" value="1"/>
</dbReference>
<evidence type="ECO:0000313" key="3">
    <source>
        <dbReference type="EMBL" id="TKJ39076.1"/>
    </source>
</evidence>
<comment type="caution">
    <text evidence="3">The sequence shown here is derived from an EMBL/GenBank/DDBJ whole genome shotgun (WGS) entry which is preliminary data.</text>
</comment>
<sequence>MPGSNFGRRIFQLDSVTSTQDILKSEFHRGAKEGTVAIASEQLSGRGRMARSWYSPAGKGLWASVILQPEGPEENWTWVPLWAGIVVEKTLRSLLEPGEITSDFEIQLKWPNDILMQDRKLGGIIAENVCNTEEEQAIILGVGLNLLQREEDFPPHLRARSASLLALTGKSFSPDYALERLLNALEEMHPLICPIDSLLIGKLWLSSAWALNRKLRVLSGKTSYEGVFTGLGANGEMALQQEGEEPLYLTTTEGIQPVD</sequence>
<evidence type="ECO:0000256" key="1">
    <source>
        <dbReference type="ARBA" id="ARBA00022598"/>
    </source>
</evidence>
<dbReference type="InterPro" id="IPR045864">
    <property type="entry name" value="aa-tRNA-synth_II/BPL/LPL"/>
</dbReference>
<organism evidence="3 4">
    <name type="scientific">candidate division LCP-89 bacterium B3_LCP</name>
    <dbReference type="NCBI Taxonomy" id="2012998"/>
    <lineage>
        <taxon>Bacteria</taxon>
        <taxon>Pseudomonadati</taxon>
        <taxon>Bacteria division LCP-89</taxon>
    </lineage>
</organism>
<keyword evidence="1 3" id="KW-0436">Ligase</keyword>
<dbReference type="PROSITE" id="PS51733">
    <property type="entry name" value="BPL_LPL_CATALYTIC"/>
    <property type="match status" value="1"/>
</dbReference>
<name>A0A532UVV6_UNCL8</name>
<dbReference type="SUPFAM" id="SSF55681">
    <property type="entry name" value="Class II aaRS and biotin synthetases"/>
    <property type="match status" value="1"/>
</dbReference>
<gene>
    <name evidence="3" type="ORF">CEE37_11675</name>
</gene>
<dbReference type="GO" id="GO:0005737">
    <property type="term" value="C:cytoplasm"/>
    <property type="evidence" value="ECO:0007669"/>
    <property type="project" value="TreeGrafter"/>
</dbReference>
<evidence type="ECO:0000313" key="4">
    <source>
        <dbReference type="Proteomes" id="UP000319619"/>
    </source>
</evidence>
<dbReference type="CDD" id="cd16442">
    <property type="entry name" value="BPL"/>
    <property type="match status" value="1"/>
</dbReference>
<protein>
    <submittedName>
        <fullName evidence="3">Biotin--[acetyl-CoA-carboxylase] ligase</fullName>
    </submittedName>
</protein>
<proteinExistence type="predicted"/>
<dbReference type="Proteomes" id="UP000319619">
    <property type="component" value="Unassembled WGS sequence"/>
</dbReference>
<reference evidence="3 4" key="1">
    <citation type="submission" date="2017-06" db="EMBL/GenBank/DDBJ databases">
        <title>Novel microbial phyla capable of carbon fixation and sulfur reduction in deep-sea sediments.</title>
        <authorList>
            <person name="Huang J."/>
            <person name="Baker B."/>
            <person name="Wang Y."/>
        </authorList>
    </citation>
    <scope>NUCLEOTIDE SEQUENCE [LARGE SCALE GENOMIC DNA]</scope>
    <source>
        <strain evidence="3">B3_LCP</strain>
    </source>
</reference>
<dbReference type="EMBL" id="NJBN01000008">
    <property type="protein sequence ID" value="TKJ39076.1"/>
    <property type="molecule type" value="Genomic_DNA"/>
</dbReference>
<dbReference type="Pfam" id="PF03099">
    <property type="entry name" value="BPL_LplA_LipB"/>
    <property type="match status" value="1"/>
</dbReference>
<evidence type="ECO:0000259" key="2">
    <source>
        <dbReference type="PROSITE" id="PS51733"/>
    </source>
</evidence>
<feature type="domain" description="BPL/LPL catalytic" evidence="2">
    <location>
        <begin position="1"/>
        <end position="193"/>
    </location>
</feature>
<dbReference type="InterPro" id="IPR004143">
    <property type="entry name" value="BPL_LPL_catalytic"/>
</dbReference>
<dbReference type="InterPro" id="IPR004408">
    <property type="entry name" value="Biotin_CoA_COase_ligase"/>
</dbReference>
<dbReference type="NCBIfam" id="TIGR00121">
    <property type="entry name" value="birA_ligase"/>
    <property type="match status" value="1"/>
</dbReference>
<dbReference type="Gene3D" id="3.30.930.10">
    <property type="entry name" value="Bira Bifunctional Protein, Domain 2"/>
    <property type="match status" value="1"/>
</dbReference>